<feature type="binding site" evidence="10">
    <location>
        <begin position="12"/>
        <end position="17"/>
    </location>
    <ligand>
        <name>FMN</name>
        <dbReference type="ChEBI" id="CHEBI:58210"/>
    </ligand>
</feature>
<evidence type="ECO:0000313" key="14">
    <source>
        <dbReference type="Proteomes" id="UP000002866"/>
    </source>
</evidence>
<evidence type="ECO:0000256" key="10">
    <source>
        <dbReference type="HAMAP-Rule" id="MF_03178"/>
    </source>
</evidence>
<dbReference type="GO" id="GO:0016226">
    <property type="term" value="P:iron-sulfur cluster assembly"/>
    <property type="evidence" value="ECO:0007669"/>
    <property type="project" value="UniProtKB-UniRule"/>
</dbReference>
<comment type="subcellular location">
    <subcellularLocation>
        <location evidence="10">Cytoplasm</location>
    </subcellularLocation>
    <subcellularLocation>
        <location evidence="10">Mitochondrion</location>
    </subcellularLocation>
    <text evidence="10">Relocalizes to mitochondria after H(2)O(2) exposure.</text>
</comment>
<comment type="function">
    <text evidence="10">NADPH-dependent reductase which is a central component of the cytosolic iron-sulfur (Fe-S) protein assembly (CIA) machinery. Transfers electrons from NADPH via its FAD and FMN prosthetic groups to the [2Fe-2S] cluster of DRE2, another key component of the CIA machinery. In turn, this reduced cluster provides electrons for assembly of cytosolic iron-sulfur cluster proteins. Positively controls H(2)O(2)-induced cell death.</text>
</comment>
<feature type="binding site" evidence="10">
    <location>
        <position position="633"/>
    </location>
    <ligand>
        <name>FAD</name>
        <dbReference type="ChEBI" id="CHEBI:57692"/>
    </ligand>
</feature>
<dbReference type="Proteomes" id="UP000002866">
    <property type="component" value="Chromosome 2"/>
</dbReference>
<dbReference type="Gene3D" id="3.40.50.360">
    <property type="match status" value="1"/>
</dbReference>
<dbReference type="SUPFAM" id="SSF52218">
    <property type="entry name" value="Flavoproteins"/>
    <property type="match status" value="1"/>
</dbReference>
<evidence type="ECO:0000259" key="11">
    <source>
        <dbReference type="PROSITE" id="PS50902"/>
    </source>
</evidence>
<dbReference type="InterPro" id="IPR028879">
    <property type="entry name" value="NDOR1"/>
</dbReference>
<dbReference type="Pfam" id="PF00175">
    <property type="entry name" value="NAD_binding_1"/>
    <property type="match status" value="1"/>
</dbReference>
<dbReference type="GO" id="GO:0005829">
    <property type="term" value="C:cytosol"/>
    <property type="evidence" value="ECO:0007669"/>
    <property type="project" value="EnsemblFungi"/>
</dbReference>
<dbReference type="InParanoid" id="I2GY99"/>
<dbReference type="InterPro" id="IPR008254">
    <property type="entry name" value="Flavodoxin/NO_synth"/>
</dbReference>
<accession>I2GY99</accession>
<comment type="similarity">
    <text evidence="10">In the N-terminal section; belongs to the flavodoxin family.</text>
</comment>
<evidence type="ECO:0000256" key="2">
    <source>
        <dbReference type="ARBA" id="ARBA00001974"/>
    </source>
</evidence>
<keyword evidence="6 10" id="KW-0274">FAD</keyword>
<comment type="cofactor">
    <cofactor evidence="2 10">
        <name>FAD</name>
        <dbReference type="ChEBI" id="CHEBI:57692"/>
    </cofactor>
</comment>
<dbReference type="GO" id="GO:0045429">
    <property type="term" value="P:positive regulation of nitric oxide biosynthetic process"/>
    <property type="evidence" value="ECO:0007669"/>
    <property type="project" value="EnsemblFungi"/>
</dbReference>
<dbReference type="Pfam" id="PF00667">
    <property type="entry name" value="FAD_binding_1"/>
    <property type="match status" value="1"/>
</dbReference>
<feature type="binding site" evidence="10">
    <location>
        <begin position="557"/>
        <end position="561"/>
    </location>
    <ligand>
        <name>NADP(+)</name>
        <dbReference type="ChEBI" id="CHEBI:58349"/>
    </ligand>
</feature>
<dbReference type="AlphaFoldDB" id="I2GY99"/>
<feature type="binding site" evidence="10">
    <location>
        <begin position="548"/>
        <end position="549"/>
    </location>
    <ligand>
        <name>NADP(+)</name>
        <dbReference type="ChEBI" id="CHEBI:58349"/>
    </ligand>
</feature>
<dbReference type="SUPFAM" id="SSF52343">
    <property type="entry name" value="Ferredoxin reductase-like, C-terminal NADP-linked domain"/>
    <property type="match status" value="1"/>
</dbReference>
<dbReference type="PANTHER" id="PTHR19384:SF10">
    <property type="entry name" value="NADPH-DEPENDENT DIFLAVIN OXIDOREDUCTASE 1"/>
    <property type="match status" value="1"/>
</dbReference>
<dbReference type="GeneID" id="14494567"/>
<dbReference type="PROSITE" id="PS50902">
    <property type="entry name" value="FLAVODOXIN_LIKE"/>
    <property type="match status" value="1"/>
</dbReference>
<dbReference type="InterPro" id="IPR039261">
    <property type="entry name" value="FNR_nucleotide-bd"/>
</dbReference>
<dbReference type="HOGENOM" id="CLU_001570_17_6_1"/>
<dbReference type="OMA" id="DIMSIPR"/>
<dbReference type="Gene3D" id="2.40.30.10">
    <property type="entry name" value="Translation factors"/>
    <property type="match status" value="1"/>
</dbReference>
<dbReference type="PROSITE" id="PS51384">
    <property type="entry name" value="FAD_FR"/>
    <property type="match status" value="1"/>
</dbReference>
<keyword evidence="8 10" id="KW-0560">Oxidoreductase</keyword>
<dbReference type="GO" id="GO:0050661">
    <property type="term" value="F:NADP binding"/>
    <property type="evidence" value="ECO:0007669"/>
    <property type="project" value="UniProtKB-UniRule"/>
</dbReference>
<keyword evidence="7 10" id="KW-0521">NADP</keyword>
<evidence type="ECO:0000256" key="9">
    <source>
        <dbReference type="ARBA" id="ARBA00023128"/>
    </source>
</evidence>
<dbReference type="GO" id="GO:0160246">
    <property type="term" value="F:NADPH-iron-sulfur [2Fe-2S] protein oxidoreductase activity"/>
    <property type="evidence" value="ECO:0007669"/>
    <property type="project" value="EnsemblFungi"/>
</dbReference>
<dbReference type="RefSeq" id="XP_004178620.1">
    <property type="nucleotide sequence ID" value="XM_004178572.1"/>
</dbReference>
<feature type="binding site" evidence="10">
    <location>
        <begin position="423"/>
        <end position="426"/>
    </location>
    <ligand>
        <name>FAD</name>
        <dbReference type="ChEBI" id="CHEBI:57692"/>
    </ligand>
</feature>
<feature type="domain" description="Flavodoxin-like" evidence="11">
    <location>
        <begin position="6"/>
        <end position="169"/>
    </location>
</feature>
<evidence type="ECO:0000256" key="3">
    <source>
        <dbReference type="ARBA" id="ARBA00022490"/>
    </source>
</evidence>
<feature type="binding site" evidence="10">
    <location>
        <position position="143"/>
    </location>
    <ligand>
        <name>FMN</name>
        <dbReference type="ChEBI" id="CHEBI:58210"/>
    </ligand>
</feature>
<evidence type="ECO:0000313" key="13">
    <source>
        <dbReference type="EMBL" id="CCH59101.1"/>
    </source>
</evidence>
<evidence type="ECO:0000256" key="7">
    <source>
        <dbReference type="ARBA" id="ARBA00022857"/>
    </source>
</evidence>
<dbReference type="InterPro" id="IPR003097">
    <property type="entry name" value="CysJ-like_FAD-binding"/>
</dbReference>
<proteinExistence type="inferred from homology"/>
<keyword evidence="14" id="KW-1185">Reference proteome</keyword>
<evidence type="ECO:0000256" key="8">
    <source>
        <dbReference type="ARBA" id="ARBA00023002"/>
    </source>
</evidence>
<dbReference type="InterPro" id="IPR001709">
    <property type="entry name" value="Flavoprot_Pyr_Nucl_cyt_Rdtase"/>
</dbReference>
<comment type="similarity">
    <text evidence="10">Belongs to the NADPH-dependent diflavin oxidoreductase NDOR1 family.</text>
</comment>
<comment type="subunit">
    <text evidence="10">Interacts with DRE2; as part of the cytosolic iron-sulfur (Fe-S) protein assembly (CIA) machinery.</text>
</comment>
<dbReference type="FunFam" id="3.40.50.80:FF:000030">
    <property type="entry name" value="NADPH-dependent diflavin oxidoreductase 1"/>
    <property type="match status" value="1"/>
</dbReference>
<dbReference type="InterPro" id="IPR001433">
    <property type="entry name" value="OxRdtase_FAD/NAD-bd"/>
</dbReference>
<evidence type="ECO:0000256" key="6">
    <source>
        <dbReference type="ARBA" id="ARBA00022827"/>
    </source>
</evidence>
<dbReference type="GO" id="GO:0034599">
    <property type="term" value="P:cellular response to oxidative stress"/>
    <property type="evidence" value="ECO:0007669"/>
    <property type="project" value="EnsemblFungi"/>
</dbReference>
<name>I2GY99_HENB6</name>
<dbReference type="eggNOG" id="KOG1159">
    <property type="taxonomic scope" value="Eukaryota"/>
</dbReference>
<sequence length="633" mass="73585">MAAKKIALLYGSETGNAHDFATVLSHKLHRLHFDHTLSTLADYNIEDIISCKYLFIICSTTGQGELPRNVWERATGDDRLNTLWSFLKKKQLPTNFLNHINVGFLGLGDFSYPKFNYAIRMLEERIVNQLGANEIFDRLEADEISMAGSNKNTGAGIESVYFEFEKKIVAYLMDRFPNRKVNGQIINREPIDKELYLQPPSFLELDTDSKTTESLIRSLELNGNQDEQNKFLHDSSIKYANIVENVRITSEDHFQDIRKFVFKGEKSNDEYSPGDTAAIFPCNSDEAVMRFLDVQPHWKAVADKPLKFTNGIPKDLQNGGVIEAITLRNLLKYHFDISSVPRSSFFLKVWMFATDQKRLERGKEQLDDQREKLYQFGTSEDMQDLFDYCNRPRRSILEVLEDFLSLRLPWEYAADYLPIIKPRLYSISSAPNDPCIELTVAIVKYRTILRHIRKGVCTTYMSSLNKGDRLRYKIFNNNLLVKKQKTKPWILVSPGVGIAPMMSFIRSDFANDITLYFGNRYFHKDFIYRDILENWDSTGKIKLYTCFSRDREASPDVKYVQDILWKHGKELTKLIVKQNAYFYLCGSSGKMPVQVRLTFVEMLKKWGEFSTPTDAEKYLSNMEKEDRYLQETW</sequence>
<evidence type="ECO:0000259" key="12">
    <source>
        <dbReference type="PROSITE" id="PS51384"/>
    </source>
</evidence>
<feature type="binding site" evidence="10">
    <location>
        <begin position="59"/>
        <end position="62"/>
    </location>
    <ligand>
        <name>FMN</name>
        <dbReference type="ChEBI" id="CHEBI:58210"/>
    </ligand>
</feature>
<dbReference type="HAMAP" id="MF_03178">
    <property type="entry name" value="NDOR1"/>
    <property type="match status" value="1"/>
</dbReference>
<dbReference type="Gene3D" id="1.20.990.10">
    <property type="entry name" value="NADPH-cytochrome p450 Reductase, Chain A, domain 3"/>
    <property type="match status" value="1"/>
</dbReference>
<dbReference type="GO" id="GO:0006809">
    <property type="term" value="P:nitric oxide biosynthetic process"/>
    <property type="evidence" value="ECO:0007669"/>
    <property type="project" value="EnsemblFungi"/>
</dbReference>
<dbReference type="GO" id="GO:0005739">
    <property type="term" value="C:mitochondrion"/>
    <property type="evidence" value="ECO:0007669"/>
    <property type="project" value="UniProtKB-SubCell"/>
</dbReference>
<dbReference type="FunFam" id="3.40.50.360:FF:000056">
    <property type="entry name" value="NADPH-dependent diflavin oxidoreductase 1"/>
    <property type="match status" value="1"/>
</dbReference>
<dbReference type="InterPro" id="IPR001094">
    <property type="entry name" value="Flavdoxin-like"/>
</dbReference>
<dbReference type="STRING" id="1071380.I2GY99"/>
<dbReference type="EMBL" id="HE806317">
    <property type="protein sequence ID" value="CCH59101.1"/>
    <property type="molecule type" value="Genomic_DNA"/>
</dbReference>
<keyword evidence="9 10" id="KW-0496">Mitochondrion</keyword>
<comment type="caution">
    <text evidence="10">Lacks conserved residue(s) required for the propagation of feature annotation.</text>
</comment>
<dbReference type="InterPro" id="IPR017938">
    <property type="entry name" value="Riboflavin_synthase-like_b-brl"/>
</dbReference>
<dbReference type="PRINTS" id="PR00369">
    <property type="entry name" value="FLAVODOXIN"/>
</dbReference>
<dbReference type="PRINTS" id="PR00371">
    <property type="entry name" value="FPNCR"/>
</dbReference>
<dbReference type="Pfam" id="PF00258">
    <property type="entry name" value="Flavodoxin_1"/>
    <property type="match status" value="1"/>
</dbReference>
<dbReference type="KEGG" id="tbl:TBLA_0B02590"/>
<reference evidence="13 14" key="1">
    <citation type="journal article" date="2011" name="Proc. Natl. Acad. Sci. U.S.A.">
        <title>Evolutionary erosion of yeast sex chromosomes by mating-type switching accidents.</title>
        <authorList>
            <person name="Gordon J.L."/>
            <person name="Armisen D."/>
            <person name="Proux-Wera E."/>
            <person name="Oheigeartaigh S.S."/>
            <person name="Byrne K.P."/>
            <person name="Wolfe K.H."/>
        </authorList>
    </citation>
    <scope>NUCLEOTIDE SEQUENCE [LARGE SCALE GENOMIC DNA]</scope>
    <source>
        <strain evidence="14">ATCC 34711 / CBS 6284 / DSM 70876 / NBRC 10599 / NRRL Y-10934 / UCD 77-7</strain>
    </source>
</reference>
<keyword evidence="3 10" id="KW-0963">Cytoplasm</keyword>
<keyword evidence="4 10" id="KW-0285">Flavoprotein</keyword>
<evidence type="ECO:0000256" key="1">
    <source>
        <dbReference type="ARBA" id="ARBA00001917"/>
    </source>
</evidence>
<evidence type="ECO:0000256" key="5">
    <source>
        <dbReference type="ARBA" id="ARBA00022643"/>
    </source>
</evidence>
<dbReference type="GO" id="GO:0010181">
    <property type="term" value="F:FMN binding"/>
    <property type="evidence" value="ECO:0007669"/>
    <property type="project" value="UniProtKB-UniRule"/>
</dbReference>
<dbReference type="PANTHER" id="PTHR19384">
    <property type="entry name" value="NITRIC OXIDE SYNTHASE-RELATED"/>
    <property type="match status" value="1"/>
</dbReference>
<gene>
    <name evidence="13" type="primary">TBLA0B02590</name>
    <name evidence="10" type="synonym">TAH18</name>
    <name evidence="13" type="ORF">TBLA_0B02590</name>
</gene>
<dbReference type="InterPro" id="IPR023173">
    <property type="entry name" value="NADPH_Cyt_P450_Rdtase_alpha"/>
</dbReference>
<dbReference type="FunCoup" id="I2GY99">
    <property type="interactions" value="777"/>
</dbReference>
<comment type="cofactor">
    <cofactor evidence="1 10">
        <name>FMN</name>
        <dbReference type="ChEBI" id="CHEBI:58210"/>
    </cofactor>
</comment>
<dbReference type="Gene3D" id="3.40.50.80">
    <property type="entry name" value="Nucleotide-binding domain of ferredoxin-NADP reductase (FNR) module"/>
    <property type="match status" value="1"/>
</dbReference>
<dbReference type="GO" id="GO:0097361">
    <property type="term" value="C:cytosolic [4Fe-4S] assembly targeting complex"/>
    <property type="evidence" value="ECO:0007669"/>
    <property type="project" value="EnsemblFungi"/>
</dbReference>
<protein>
    <recommendedName>
        <fullName evidence="10">NADPH-dependent diflavin oxidoreductase 1</fullName>
        <ecNumber evidence="10">1.18.1.-</ecNumber>
    </recommendedName>
    <alternativeName>
        <fullName evidence="10">NADPH-dependent FMN and FAD-containing oxidoreductase</fullName>
    </alternativeName>
</protein>
<dbReference type="GO" id="GO:0050660">
    <property type="term" value="F:flavin adenine dinucleotide binding"/>
    <property type="evidence" value="ECO:0007669"/>
    <property type="project" value="UniProtKB-UniRule"/>
</dbReference>
<evidence type="ECO:0000256" key="4">
    <source>
        <dbReference type="ARBA" id="ARBA00022630"/>
    </source>
</evidence>
<comment type="similarity">
    <text evidence="10">In the C-terminal section; belongs to the flavoprotein pyridine nucleotide cytochrome reductase family.</text>
</comment>
<feature type="binding site" evidence="10">
    <location>
        <position position="393"/>
    </location>
    <ligand>
        <name>FAD</name>
        <dbReference type="ChEBI" id="CHEBI:57692"/>
    </ligand>
</feature>
<organism evidence="13 14">
    <name type="scientific">Henningerozyma blattae (strain ATCC 34711 / CBS 6284 / DSM 70876 / NBRC 10599 / NRRL Y-10934 / UCD 77-7)</name>
    <name type="common">Yeast</name>
    <name type="synonym">Tetrapisispora blattae</name>
    <dbReference type="NCBI Taxonomy" id="1071380"/>
    <lineage>
        <taxon>Eukaryota</taxon>
        <taxon>Fungi</taxon>
        <taxon>Dikarya</taxon>
        <taxon>Ascomycota</taxon>
        <taxon>Saccharomycotina</taxon>
        <taxon>Saccharomycetes</taxon>
        <taxon>Saccharomycetales</taxon>
        <taxon>Saccharomycetaceae</taxon>
        <taxon>Henningerozyma</taxon>
    </lineage>
</organism>
<keyword evidence="5 10" id="KW-0288">FMN</keyword>
<feature type="binding site" evidence="10">
    <location>
        <begin position="455"/>
        <end position="458"/>
    </location>
    <ligand>
        <name>FAD</name>
        <dbReference type="ChEBI" id="CHEBI:57692"/>
    </ligand>
</feature>
<dbReference type="OrthoDB" id="1856718at2759"/>
<dbReference type="InterPro" id="IPR017927">
    <property type="entry name" value="FAD-bd_FR_type"/>
</dbReference>
<feature type="domain" description="FAD-binding FR-type" evidence="12">
    <location>
        <begin position="235"/>
        <end position="507"/>
    </location>
</feature>
<dbReference type="SUPFAM" id="SSF63380">
    <property type="entry name" value="Riboflavin synthase domain-like"/>
    <property type="match status" value="1"/>
</dbReference>
<dbReference type="InterPro" id="IPR029039">
    <property type="entry name" value="Flavoprotein-like_sf"/>
</dbReference>
<dbReference type="GO" id="GO:0016651">
    <property type="term" value="F:oxidoreductase activity, acting on NAD(P)H"/>
    <property type="evidence" value="ECO:0007669"/>
    <property type="project" value="UniProtKB-UniRule"/>
</dbReference>
<dbReference type="EC" id="1.18.1.-" evidence="10"/>
<comment type="catalytic activity">
    <reaction evidence="10">
        <text>2 oxidized [2Fe-2S]-[protein] + NADPH = 2 reduced [2Fe-2S]-[protein] + NADP(+) + H(+)</text>
        <dbReference type="Rhea" id="RHEA:67716"/>
        <dbReference type="Rhea" id="RHEA-COMP:17327"/>
        <dbReference type="Rhea" id="RHEA-COMP:17328"/>
        <dbReference type="ChEBI" id="CHEBI:15378"/>
        <dbReference type="ChEBI" id="CHEBI:33737"/>
        <dbReference type="ChEBI" id="CHEBI:33738"/>
        <dbReference type="ChEBI" id="CHEBI:57783"/>
        <dbReference type="ChEBI" id="CHEBI:58349"/>
    </reaction>
</comment>